<evidence type="ECO:0000313" key="3">
    <source>
        <dbReference type="Proteomes" id="UP000008311"/>
    </source>
</evidence>
<dbReference type="AlphaFoldDB" id="B9T5I6"/>
<evidence type="ECO:0000313" key="2">
    <source>
        <dbReference type="EMBL" id="EEF28874.1"/>
    </source>
</evidence>
<evidence type="ECO:0000256" key="1">
    <source>
        <dbReference type="SAM" id="MobiDB-lite"/>
    </source>
</evidence>
<protein>
    <submittedName>
        <fullName evidence="2">Uncharacterized protein</fullName>
    </submittedName>
</protein>
<accession>B9T5I6</accession>
<gene>
    <name evidence="2" type="ORF">RCOM_0157540</name>
</gene>
<reference evidence="3" key="1">
    <citation type="journal article" date="2010" name="Nat. Biotechnol.">
        <title>Draft genome sequence of the oilseed species Ricinus communis.</title>
        <authorList>
            <person name="Chan A.P."/>
            <person name="Crabtree J."/>
            <person name="Zhao Q."/>
            <person name="Lorenzi H."/>
            <person name="Orvis J."/>
            <person name="Puiu D."/>
            <person name="Melake-Berhan A."/>
            <person name="Jones K.M."/>
            <person name="Redman J."/>
            <person name="Chen G."/>
            <person name="Cahoon E.B."/>
            <person name="Gedil M."/>
            <person name="Stanke M."/>
            <person name="Haas B.J."/>
            <person name="Wortman J.R."/>
            <person name="Fraser-Liggett C.M."/>
            <person name="Ravel J."/>
            <person name="Rabinowicz P.D."/>
        </authorList>
    </citation>
    <scope>NUCLEOTIDE SEQUENCE [LARGE SCALE GENOMIC DNA]</scope>
    <source>
        <strain evidence="3">cv. Hale</strain>
    </source>
</reference>
<proteinExistence type="predicted"/>
<dbReference type="InParanoid" id="B9T5I6"/>
<feature type="region of interest" description="Disordered" evidence="1">
    <location>
        <begin position="27"/>
        <end position="61"/>
    </location>
</feature>
<dbReference type="EMBL" id="EQ974531">
    <property type="protein sequence ID" value="EEF28874.1"/>
    <property type="molecule type" value="Genomic_DNA"/>
</dbReference>
<sequence length="112" mass="13041">MAELQAVYRIDNVLTDSEMVAAQQLMQLSDEDNSSSINKNSSNRNRKNIYEDEELDRRSQDEITSKKIEEIFGKDEELEQERPKKKRFSKELKKTLMEVLGQGEDDQARASK</sequence>
<feature type="compositionally biased region" description="Low complexity" evidence="1">
    <location>
        <begin position="34"/>
        <end position="43"/>
    </location>
</feature>
<dbReference type="eggNOG" id="ENOG502T1F5">
    <property type="taxonomic scope" value="Eukaryota"/>
</dbReference>
<keyword evidence="3" id="KW-1185">Reference proteome</keyword>
<name>B9T5I6_RICCO</name>
<dbReference type="Proteomes" id="UP000008311">
    <property type="component" value="Unassembled WGS sequence"/>
</dbReference>
<organism evidence="2 3">
    <name type="scientific">Ricinus communis</name>
    <name type="common">Castor bean</name>
    <dbReference type="NCBI Taxonomy" id="3988"/>
    <lineage>
        <taxon>Eukaryota</taxon>
        <taxon>Viridiplantae</taxon>
        <taxon>Streptophyta</taxon>
        <taxon>Embryophyta</taxon>
        <taxon>Tracheophyta</taxon>
        <taxon>Spermatophyta</taxon>
        <taxon>Magnoliopsida</taxon>
        <taxon>eudicotyledons</taxon>
        <taxon>Gunneridae</taxon>
        <taxon>Pentapetalae</taxon>
        <taxon>rosids</taxon>
        <taxon>fabids</taxon>
        <taxon>Malpighiales</taxon>
        <taxon>Euphorbiaceae</taxon>
        <taxon>Acalyphoideae</taxon>
        <taxon>Acalypheae</taxon>
        <taxon>Ricinus</taxon>
    </lineage>
</organism>